<dbReference type="Proteomes" id="UP001180531">
    <property type="component" value="Unassembled WGS sequence"/>
</dbReference>
<protein>
    <submittedName>
        <fullName evidence="2">Uncharacterized protein</fullName>
    </submittedName>
</protein>
<reference evidence="2" key="1">
    <citation type="submission" date="2024-05" db="EMBL/GenBank/DDBJ databases">
        <title>30 novel species of actinomycetes from the DSMZ collection.</title>
        <authorList>
            <person name="Nouioui I."/>
        </authorList>
    </citation>
    <scope>NUCLEOTIDE SEQUENCE</scope>
    <source>
        <strain evidence="2">DSM 40473</strain>
    </source>
</reference>
<accession>A0ABU2SUP7</accession>
<dbReference type="RefSeq" id="WP_311614202.1">
    <property type="nucleotide sequence ID" value="NZ_JAVRFI010000022.1"/>
</dbReference>
<name>A0ABU2SUP7_9ACTN</name>
<feature type="region of interest" description="Disordered" evidence="1">
    <location>
        <begin position="1"/>
        <end position="20"/>
    </location>
</feature>
<evidence type="ECO:0000313" key="2">
    <source>
        <dbReference type="EMBL" id="MDT0452732.1"/>
    </source>
</evidence>
<gene>
    <name evidence="2" type="ORF">RM609_27110</name>
</gene>
<evidence type="ECO:0000313" key="3">
    <source>
        <dbReference type="Proteomes" id="UP001180531"/>
    </source>
</evidence>
<sequence>MKIDHPIPIGRSQSQPVGGHPVSPDFLHYRGTAVQALDELSQAQTLGQLLDRAHMMWCGPACEQTMACTFLHYPRVAPPPGTPRAQRSRYNKETADLFPLMGGDEYDPSSVKVHEVDFWPLLRAVAGQVGAGKGLPVDYSDWSKKGDATAAASVRYACRDAIQYMANWSGERYADSPVAVHYTAFAVIVDELCIPPLDLVQGRFRMYGRSAADLAQVMDEQGWGSDGPQVMLALIRQFMLQYAEKVEHASDPGRTRLKAHLNKTPNMWDALIYRTHTANCYGVAIAVGRVLGSGPSSFTWLWDSSICNATSMDLCKHPIEIYGYDYQNATASPRFFHQRRTAYRSIYLDLIDDLVASGAPEALVHYGRSGFLFVQTQERYHERRASRRMPLTPAITTHLHDLFGDTPADSSLERRFHPYKAG</sequence>
<proteinExistence type="predicted"/>
<dbReference type="EMBL" id="JAVRFI010000022">
    <property type="protein sequence ID" value="MDT0452732.1"/>
    <property type="molecule type" value="Genomic_DNA"/>
</dbReference>
<organism evidence="2 3">
    <name type="scientific">Streptomyces hesseae</name>
    <dbReference type="NCBI Taxonomy" id="3075519"/>
    <lineage>
        <taxon>Bacteria</taxon>
        <taxon>Bacillati</taxon>
        <taxon>Actinomycetota</taxon>
        <taxon>Actinomycetes</taxon>
        <taxon>Kitasatosporales</taxon>
        <taxon>Streptomycetaceae</taxon>
        <taxon>Streptomyces</taxon>
    </lineage>
</organism>
<evidence type="ECO:0000256" key="1">
    <source>
        <dbReference type="SAM" id="MobiDB-lite"/>
    </source>
</evidence>
<comment type="caution">
    <text evidence="2">The sequence shown here is derived from an EMBL/GenBank/DDBJ whole genome shotgun (WGS) entry which is preliminary data.</text>
</comment>
<keyword evidence="3" id="KW-1185">Reference proteome</keyword>